<keyword evidence="12" id="KW-0238">DNA-binding</keyword>
<comment type="subcellular location">
    <subcellularLocation>
        <location evidence="11 12">Nucleus</location>
    </subcellularLocation>
</comment>
<feature type="domain" description="Ubiquitin-like" evidence="15">
    <location>
        <begin position="1"/>
        <end position="78"/>
    </location>
</feature>
<comment type="domain">
    <text evidence="12">The YDG domain mediates the interaction with histone H3.</text>
</comment>
<evidence type="ECO:0000313" key="18">
    <source>
        <dbReference type="Proteomes" id="UP001145742"/>
    </source>
</evidence>
<dbReference type="CDD" id="cd20458">
    <property type="entry name" value="Tudor_UHRF2_rpt2"/>
    <property type="match status" value="1"/>
</dbReference>
<dbReference type="SMART" id="SM00213">
    <property type="entry name" value="UBQ"/>
    <property type="match status" value="1"/>
</dbReference>
<feature type="domain" description="YDG" evidence="16">
    <location>
        <begin position="569"/>
        <end position="732"/>
    </location>
</feature>
<dbReference type="CDD" id="cd17123">
    <property type="entry name" value="Ubl_UHRF2"/>
    <property type="match status" value="1"/>
</dbReference>
<feature type="compositionally biased region" description="Low complexity" evidence="13">
    <location>
        <begin position="110"/>
        <end position="121"/>
    </location>
</feature>
<dbReference type="Gene3D" id="2.30.30.30">
    <property type="match status" value="1"/>
</dbReference>
<dbReference type="InterPro" id="IPR003105">
    <property type="entry name" value="SRA_YDG"/>
</dbReference>
<dbReference type="SUPFAM" id="SSF54236">
    <property type="entry name" value="Ubiquitin-like"/>
    <property type="match status" value="1"/>
</dbReference>
<evidence type="ECO:0000256" key="13">
    <source>
        <dbReference type="SAM" id="MobiDB-lite"/>
    </source>
</evidence>
<reference evidence="17" key="1">
    <citation type="submission" date="2019-10" db="EMBL/GenBank/DDBJ databases">
        <authorList>
            <person name="Soares A.E.R."/>
            <person name="Aleixo A."/>
            <person name="Schneider P."/>
            <person name="Miyaki C.Y."/>
            <person name="Schneider M.P."/>
            <person name="Mello C."/>
            <person name="Vasconcelos A.T.R."/>
        </authorList>
    </citation>
    <scope>NUCLEOTIDE SEQUENCE</scope>
    <source>
        <tissue evidence="17">Muscle</tissue>
    </source>
</reference>
<evidence type="ECO:0000256" key="4">
    <source>
        <dbReference type="ARBA" id="ARBA00022723"/>
    </source>
</evidence>
<evidence type="ECO:0000256" key="11">
    <source>
        <dbReference type="PROSITE-ProRule" id="PRU00358"/>
    </source>
</evidence>
<accession>A0ABQ9DIG7</accession>
<dbReference type="SUPFAM" id="SSF88697">
    <property type="entry name" value="PUA domain-like"/>
    <property type="match status" value="1"/>
</dbReference>
<feature type="region of interest" description="Disordered" evidence="13">
    <location>
        <begin position="82"/>
        <end position="121"/>
    </location>
</feature>
<name>A0ABQ9DIG7_9PASS</name>
<dbReference type="CDD" id="cd15617">
    <property type="entry name" value="PHD_UHRF2"/>
    <property type="match status" value="1"/>
</dbReference>
<sequence>MWIQVRTIDGTETHTIDDLSRLTKIECLREKIQETFRVSPDRQRLFYRGKQLEDGHTLFDYNVGLNDIVQLLIRSESEAPTAASVTDQDGEVNPCAVPNCKSKGKKRNSESPSEPSTSSRSFLIDPGIGLYKINELVDARDVSIGAWFEAHIENVTRATKGHKNGKAQGKSAKTYKRTNGNLNQDHSRENANNLDSTPSTSYSGCMDTDEEAIYHIKYDEYPENGIIEMDSVNLRPRARTILKWSEVKVGDVVMVNYNIETPEERGFWFDAEITSLREISRTNREVHAKILLGGPEDTINDCKILFIEEMYKIEKPGAYPLTFGDGDFKKVGSCDSDILARYRKGGCSKLRIGLVSKVTIDRCCKALDQTNQSGVTIPGSVIRRMDMALDLVLNMMIVLGWHLDFMILKIFSNFNVSVMNCAAQLGVFYSLVEGTFNPTMYVVDEGKSGPECKHCRADPDKECRFCSCYLCGGKQDAHMQLLCDECNMAYHIYCLNPPLSKIPEDEDWYCPSCKNDSNEVVKAGEKLKQSKKKAKMPSASTESQRDWGKGMACVGRTKECTIVPSNHYGPIPGVPVGTTWKFRVQVSEAGVHRPHVGGIHGRSNDGAYSLVLAGGFEDEVDRGDEFTYTGSGGRDLSGNKRIGEHSFDQTLTHMNRALALNCDAPLDDKNGAESKNWRAGKPVRVVRSSKGRRISKYAPEEGNRYDGIYKVVKYWPEIGKCGFLVWRYLLRRDDVEPAPWTSEGMERSKKLGLSVQYPEGYLKAMASKKKKDKIKKQTVKQEPTSQSNGNQKRTIDDGIEEPANTPKAMRMGDGGKGEAFQLTQEQQWLIREDCMNQKLWDEVLASLKEGPSCLQRSFRAEIFTCPACRYDLGKGYTMVPNKILQTLLDQFFPGYSKGR</sequence>
<dbReference type="SMART" id="SM00466">
    <property type="entry name" value="SRA"/>
    <property type="match status" value="1"/>
</dbReference>
<keyword evidence="8 11" id="KW-0539">Nucleus</keyword>
<dbReference type="EMBL" id="WHWB01032930">
    <property type="protein sequence ID" value="KAJ7422898.1"/>
    <property type="molecule type" value="Genomic_DNA"/>
</dbReference>
<evidence type="ECO:0000256" key="2">
    <source>
        <dbReference type="ARBA" id="ARBA00004906"/>
    </source>
</evidence>
<evidence type="ECO:0000256" key="8">
    <source>
        <dbReference type="ARBA" id="ARBA00023242"/>
    </source>
</evidence>
<evidence type="ECO:0000313" key="17">
    <source>
        <dbReference type="EMBL" id="KAJ7422898.1"/>
    </source>
</evidence>
<evidence type="ECO:0000256" key="10">
    <source>
        <dbReference type="PROSITE-ProRule" id="PRU00146"/>
    </source>
</evidence>
<dbReference type="Gene3D" id="2.30.280.10">
    <property type="entry name" value="SRA-YDG"/>
    <property type="match status" value="1"/>
</dbReference>
<evidence type="ECO:0000256" key="12">
    <source>
        <dbReference type="RuleBase" id="RU369101"/>
    </source>
</evidence>
<evidence type="ECO:0000256" key="3">
    <source>
        <dbReference type="ARBA" id="ARBA00022679"/>
    </source>
</evidence>
<dbReference type="InterPro" id="IPR011011">
    <property type="entry name" value="Znf_FYVE_PHD"/>
</dbReference>
<dbReference type="Gene3D" id="3.10.20.90">
    <property type="entry name" value="Phosphatidylinositol 3-kinase Catalytic Subunit, Chain A, domain 1"/>
    <property type="match status" value="1"/>
</dbReference>
<dbReference type="PRINTS" id="PR00348">
    <property type="entry name" value="UBIQUITIN"/>
</dbReference>
<keyword evidence="3 12" id="KW-0808">Transferase</keyword>
<keyword evidence="18" id="KW-1185">Reference proteome</keyword>
<dbReference type="PROSITE" id="PS51015">
    <property type="entry name" value="YDG"/>
    <property type="match status" value="1"/>
</dbReference>
<evidence type="ECO:0000256" key="7">
    <source>
        <dbReference type="ARBA" id="ARBA00022833"/>
    </source>
</evidence>
<comment type="function">
    <text evidence="12">Multi domain E3 ubiquitin ligase that also plays a role in DNA methylation and histone modifications.</text>
</comment>
<dbReference type="PROSITE" id="PS50016">
    <property type="entry name" value="ZF_PHD_2"/>
    <property type="match status" value="1"/>
</dbReference>
<dbReference type="InterPro" id="IPR045134">
    <property type="entry name" value="UHRF1/2-like"/>
</dbReference>
<keyword evidence="6 12" id="KW-0833">Ubl conjugation pathway</keyword>
<dbReference type="InterPro" id="IPR019956">
    <property type="entry name" value="Ubiquitin_dom"/>
</dbReference>
<evidence type="ECO:0000259" key="15">
    <source>
        <dbReference type="PROSITE" id="PS50053"/>
    </source>
</evidence>
<feature type="compositionally biased region" description="Basic residues" evidence="13">
    <location>
        <begin position="768"/>
        <end position="778"/>
    </location>
</feature>
<feature type="compositionally biased region" description="Polar residues" evidence="13">
    <location>
        <begin position="781"/>
        <end position="792"/>
    </location>
</feature>
<keyword evidence="7 12" id="KW-0862">Zinc</keyword>
<keyword evidence="9" id="KW-0131">Cell cycle</keyword>
<dbReference type="SUPFAM" id="SSF57903">
    <property type="entry name" value="FYVE/PHD zinc finger"/>
    <property type="match status" value="1"/>
</dbReference>
<dbReference type="InterPro" id="IPR013083">
    <property type="entry name" value="Znf_RING/FYVE/PHD"/>
</dbReference>
<dbReference type="Pfam" id="PF00628">
    <property type="entry name" value="PHD"/>
    <property type="match status" value="1"/>
</dbReference>
<dbReference type="InterPro" id="IPR015947">
    <property type="entry name" value="PUA-like_sf"/>
</dbReference>
<dbReference type="Pfam" id="PF02182">
    <property type="entry name" value="SAD_SRA"/>
    <property type="match status" value="1"/>
</dbReference>
<keyword evidence="5 10" id="KW-0863">Zinc-finger</keyword>
<dbReference type="InterPro" id="IPR047467">
    <property type="entry name" value="PHD_UHRF2"/>
</dbReference>
<feature type="compositionally biased region" description="Polar residues" evidence="13">
    <location>
        <begin position="177"/>
        <end position="202"/>
    </location>
</feature>
<evidence type="ECO:0000256" key="5">
    <source>
        <dbReference type="ARBA" id="ARBA00022771"/>
    </source>
</evidence>
<dbReference type="InterPro" id="IPR014722">
    <property type="entry name" value="Rib_uL2_dom2"/>
</dbReference>
<dbReference type="Gene3D" id="2.30.30.1150">
    <property type="match status" value="1"/>
</dbReference>
<dbReference type="InterPro" id="IPR000626">
    <property type="entry name" value="Ubiquitin-like_dom"/>
</dbReference>
<dbReference type="InterPro" id="IPR047407">
    <property type="entry name" value="Tudor_UHRF2_rpt1"/>
</dbReference>
<feature type="domain" description="PHD-type" evidence="14">
    <location>
        <begin position="465"/>
        <end position="516"/>
    </location>
</feature>
<organism evidence="17 18">
    <name type="scientific">Willisornis vidua</name>
    <name type="common">Xingu scale-backed antbird</name>
    <dbReference type="NCBI Taxonomy" id="1566151"/>
    <lineage>
        <taxon>Eukaryota</taxon>
        <taxon>Metazoa</taxon>
        <taxon>Chordata</taxon>
        <taxon>Craniata</taxon>
        <taxon>Vertebrata</taxon>
        <taxon>Euteleostomi</taxon>
        <taxon>Archelosauria</taxon>
        <taxon>Archosauria</taxon>
        <taxon>Dinosauria</taxon>
        <taxon>Saurischia</taxon>
        <taxon>Theropoda</taxon>
        <taxon>Coelurosauria</taxon>
        <taxon>Aves</taxon>
        <taxon>Neognathae</taxon>
        <taxon>Neoaves</taxon>
        <taxon>Telluraves</taxon>
        <taxon>Australaves</taxon>
        <taxon>Passeriformes</taxon>
        <taxon>Thamnophilidae</taxon>
        <taxon>Willisornis</taxon>
    </lineage>
</organism>
<dbReference type="InterPro" id="IPR036987">
    <property type="entry name" value="SRA-YDG_sf"/>
</dbReference>
<dbReference type="EC" id="2.3.2.27" evidence="12"/>
<feature type="region of interest" description="Disordered" evidence="13">
    <location>
        <begin position="768"/>
        <end position="805"/>
    </location>
</feature>
<evidence type="ECO:0000259" key="16">
    <source>
        <dbReference type="PROSITE" id="PS51015"/>
    </source>
</evidence>
<dbReference type="PANTHER" id="PTHR14140">
    <property type="entry name" value="E3 UBIQUITIN-PROTEIN LIGASE UHRF-RELATED"/>
    <property type="match status" value="1"/>
</dbReference>
<dbReference type="PROSITE" id="PS50053">
    <property type="entry name" value="UBIQUITIN_2"/>
    <property type="match status" value="1"/>
</dbReference>
<dbReference type="InterPro" id="IPR001965">
    <property type="entry name" value="Znf_PHD"/>
</dbReference>
<evidence type="ECO:0000256" key="1">
    <source>
        <dbReference type="ARBA" id="ARBA00000900"/>
    </source>
</evidence>
<dbReference type="Gene3D" id="2.30.30.140">
    <property type="match status" value="1"/>
</dbReference>
<feature type="region of interest" description="Disordered" evidence="13">
    <location>
        <begin position="159"/>
        <end position="202"/>
    </location>
</feature>
<dbReference type="CDD" id="cd20456">
    <property type="entry name" value="Tudor_UHRF2_rpt1"/>
    <property type="match status" value="1"/>
</dbReference>
<dbReference type="InterPro" id="IPR021991">
    <property type="entry name" value="TTD_dom"/>
</dbReference>
<evidence type="ECO:0000256" key="9">
    <source>
        <dbReference type="ARBA" id="ARBA00023306"/>
    </source>
</evidence>
<comment type="domain">
    <text evidence="12">The tudor-like regions specifically recognize and bind histone H3 unmethylated at 'Arg-2' (H3R2me0), while the PHD-type zinc finger specifically recognizes and binds histone H3 trimethylated at 'Lys-9' (H3K9me3).</text>
</comment>
<proteinExistence type="predicted"/>
<dbReference type="InterPro" id="IPR047468">
    <property type="entry name" value="Ubl_UHRF2"/>
</dbReference>
<comment type="pathway">
    <text evidence="2 12">Protein modification; protein ubiquitination.</text>
</comment>
<protein>
    <recommendedName>
        <fullName evidence="12">E3 ubiquitin-protein ligase UHRF</fullName>
        <ecNumber evidence="12">2.3.2.27</ecNumber>
    </recommendedName>
    <alternativeName>
        <fullName evidence="12">RING-type E3 ubiquitin transferase UHRF</fullName>
    </alternativeName>
    <alternativeName>
        <fullName evidence="12">Ubiquitin-like PHD and RING finger domain-containing protein</fullName>
    </alternativeName>
    <alternativeName>
        <fullName evidence="12">Ubiquitin-like-containing PHD and RING finger domains protein</fullName>
    </alternativeName>
</protein>
<dbReference type="InterPro" id="IPR029071">
    <property type="entry name" value="Ubiquitin-like_domsf"/>
</dbReference>
<dbReference type="Proteomes" id="UP001145742">
    <property type="component" value="Unassembled WGS sequence"/>
</dbReference>
<keyword evidence="4 12" id="KW-0479">Metal-binding</keyword>
<comment type="caution">
    <text evidence="17">The sequence shown here is derived from an EMBL/GenBank/DDBJ whole genome shotgun (WGS) entry which is preliminary data.</text>
</comment>
<evidence type="ECO:0000259" key="14">
    <source>
        <dbReference type="PROSITE" id="PS50016"/>
    </source>
</evidence>
<evidence type="ECO:0000256" key="6">
    <source>
        <dbReference type="ARBA" id="ARBA00022786"/>
    </source>
</evidence>
<gene>
    <name evidence="17" type="ORF">WISP_36188</name>
</gene>
<dbReference type="Gene3D" id="3.30.40.10">
    <property type="entry name" value="Zinc/RING finger domain, C3HC4 (zinc finger)"/>
    <property type="match status" value="1"/>
</dbReference>
<comment type="catalytic activity">
    <reaction evidence="1 12">
        <text>S-ubiquitinyl-[E2 ubiquitin-conjugating enzyme]-L-cysteine + [acceptor protein]-L-lysine = [E2 ubiquitin-conjugating enzyme]-L-cysteine + N(6)-ubiquitinyl-[acceptor protein]-L-lysine.</text>
        <dbReference type="EC" id="2.3.2.27"/>
    </reaction>
</comment>
<dbReference type="SMART" id="SM00249">
    <property type="entry name" value="PHD"/>
    <property type="match status" value="1"/>
</dbReference>
<dbReference type="Pfam" id="PF00240">
    <property type="entry name" value="ubiquitin"/>
    <property type="match status" value="1"/>
</dbReference>
<dbReference type="Pfam" id="PF12148">
    <property type="entry name" value="TTD"/>
    <property type="match status" value="1"/>
</dbReference>
<dbReference type="InterPro" id="IPR019787">
    <property type="entry name" value="Znf_PHD-finger"/>
</dbReference>
<dbReference type="PANTHER" id="PTHR14140:SF3">
    <property type="entry name" value="E3 UBIQUITIN-PROTEIN LIGASE UHRF2"/>
    <property type="match status" value="1"/>
</dbReference>